<reference evidence="2" key="1">
    <citation type="submission" date="2020-05" db="EMBL/GenBank/DDBJ databases">
        <title>Mycena genomes resolve the evolution of fungal bioluminescence.</title>
        <authorList>
            <person name="Tsai I.J."/>
        </authorList>
    </citation>
    <scope>NUCLEOTIDE SEQUENCE</scope>
    <source>
        <strain evidence="2">110903Hualien_Pintung</strain>
    </source>
</reference>
<dbReference type="CDD" id="cd00030">
    <property type="entry name" value="C2"/>
    <property type="match status" value="1"/>
</dbReference>
<dbReference type="Gene3D" id="2.60.40.150">
    <property type="entry name" value="C2 domain"/>
    <property type="match status" value="1"/>
</dbReference>
<proteinExistence type="predicted"/>
<evidence type="ECO:0000313" key="3">
    <source>
        <dbReference type="Proteomes" id="UP000613580"/>
    </source>
</evidence>
<dbReference type="Proteomes" id="UP000613580">
    <property type="component" value="Unassembled WGS sequence"/>
</dbReference>
<dbReference type="PROSITE" id="PS50004">
    <property type="entry name" value="C2"/>
    <property type="match status" value="1"/>
</dbReference>
<keyword evidence="3" id="KW-1185">Reference proteome</keyword>
<name>A0A8H6SCL9_MYCCL</name>
<protein>
    <submittedName>
        <fullName evidence="2">C2 domain-containing protein</fullName>
    </submittedName>
</protein>
<dbReference type="PANTHER" id="PTHR47800:SF5">
    <property type="entry name" value="FER-1-LIKE PROTEIN 6"/>
    <property type="match status" value="1"/>
</dbReference>
<accession>A0A8H6SCL9</accession>
<dbReference type="SMART" id="SM00239">
    <property type="entry name" value="C2"/>
    <property type="match status" value="1"/>
</dbReference>
<dbReference type="SUPFAM" id="SSF49562">
    <property type="entry name" value="C2 domain (Calcium/lipid-binding domain, CaLB)"/>
    <property type="match status" value="1"/>
</dbReference>
<evidence type="ECO:0000313" key="2">
    <source>
        <dbReference type="EMBL" id="KAF7295872.1"/>
    </source>
</evidence>
<evidence type="ECO:0000259" key="1">
    <source>
        <dbReference type="PROSITE" id="PS50004"/>
    </source>
</evidence>
<organism evidence="2 3">
    <name type="scientific">Mycena chlorophos</name>
    <name type="common">Agaric fungus</name>
    <name type="synonym">Agaricus chlorophos</name>
    <dbReference type="NCBI Taxonomy" id="658473"/>
    <lineage>
        <taxon>Eukaryota</taxon>
        <taxon>Fungi</taxon>
        <taxon>Dikarya</taxon>
        <taxon>Basidiomycota</taxon>
        <taxon>Agaricomycotina</taxon>
        <taxon>Agaricomycetes</taxon>
        <taxon>Agaricomycetidae</taxon>
        <taxon>Agaricales</taxon>
        <taxon>Marasmiineae</taxon>
        <taxon>Mycenaceae</taxon>
        <taxon>Mycena</taxon>
    </lineage>
</organism>
<dbReference type="GO" id="GO:0010628">
    <property type="term" value="P:positive regulation of gene expression"/>
    <property type="evidence" value="ECO:0007669"/>
    <property type="project" value="TreeGrafter"/>
</dbReference>
<comment type="caution">
    <text evidence="2">The sequence shown here is derived from an EMBL/GenBank/DDBJ whole genome shotgun (WGS) entry which is preliminary data.</text>
</comment>
<dbReference type="Pfam" id="PF00168">
    <property type="entry name" value="C2"/>
    <property type="match status" value="1"/>
</dbReference>
<dbReference type="InterPro" id="IPR000008">
    <property type="entry name" value="C2_dom"/>
</dbReference>
<dbReference type="OrthoDB" id="73919at2759"/>
<gene>
    <name evidence="2" type="ORF">HMN09_01130700</name>
</gene>
<feature type="domain" description="C2" evidence="1">
    <location>
        <begin position="30"/>
        <end position="149"/>
    </location>
</feature>
<dbReference type="EMBL" id="JACAZE010000018">
    <property type="protein sequence ID" value="KAF7295872.1"/>
    <property type="molecule type" value="Genomic_DNA"/>
</dbReference>
<dbReference type="PANTHER" id="PTHR47800">
    <property type="entry name" value="C2 DOMAIN-CONTAINING PROTEIN"/>
    <property type="match status" value="1"/>
</dbReference>
<sequence length="460" mass="51145">MHEHRSRLSMSRILETIGNAVHHAHDNAHDLAAVTKSIAEEHLMDIPYVDLSIQFIGASGIPKLDVVGSADPYFVAKLDDRISFVSTVQVNTLKPVWNETWRVKNVPAHANLHIEVFDKDDGAKLDDYVGKFSVSVAAGAKEAEIQGPLLRRAGGTFWLKVSFISTANPLRKPATRTLKRTHTCSTAPSASRDTFPPTVGILTNSTSEDHARLYSTWKMYIRGIQFFFGDTYQQWNHGYKAAQSIFGPGASAMAVRTGIMAGHRLLYARATTNKFGVVEQGADVLAVLRGETRVKPAVYTYIISAEDDSIRFSETSAAFFVDFASKHALHANCSTSVRYSGEFHPRPAGGWAAFSEETDDSEVQWELVIDNNSGTYSPDKKLLPILKALLEYNFPEIPVYALDREDPALTESREACRAYALKHRGIRKEELQPQKHAEEEQSLADRVSMMSEEEIEMLPA</sequence>
<dbReference type="AlphaFoldDB" id="A0A8H6SCL9"/>
<dbReference type="InterPro" id="IPR035892">
    <property type="entry name" value="C2_domain_sf"/>
</dbReference>